<dbReference type="PANTHER" id="PTHR46205:SF3">
    <property type="entry name" value="LOQUACIOUS, ISOFORM B"/>
    <property type="match status" value="1"/>
</dbReference>
<feature type="domain" description="DRBM" evidence="2">
    <location>
        <begin position="113"/>
        <end position="179"/>
    </location>
</feature>
<sequence length="327" mass="36751">MAKQTAKNPAMVLQELTVKNNLAPPEYEVIHSIMGSHENRFDYIVRVAGIEALGTGTSKQISKHGAAHNALLKLEEMGVYDPKENPVVEFKATALQNAAGCIPGSPSNSSLNCIGKLKDICIENKIEDPIFTELSDVGPPHAREFTYECKIGSLRTVATGNTKKMAKQLTAKDMLAKIKNVLPDIILEAPRRDEEQKTLPHSEQDQATLDLYNKLIGTIVVDKKTKVENFGHVFKRLMVFHDRKLHEFLDDLNEKTEDSLKRILDKIELEHEILVFQEKPCIMSLFINCDVPFATMACGDSKESTKAELLETTFEFMDCFFHLKDEC</sequence>
<gene>
    <name evidence="3" type="ORF">PSYICH_LOCUS12127</name>
</gene>
<keyword evidence="1" id="KW-0694">RNA-binding</keyword>
<dbReference type="GO" id="GO:0016442">
    <property type="term" value="C:RISC complex"/>
    <property type="evidence" value="ECO:0007669"/>
    <property type="project" value="TreeGrafter"/>
</dbReference>
<dbReference type="InterPro" id="IPR051247">
    <property type="entry name" value="RLC_Component"/>
</dbReference>
<dbReference type="GO" id="GO:0005634">
    <property type="term" value="C:nucleus"/>
    <property type="evidence" value="ECO:0007669"/>
    <property type="project" value="TreeGrafter"/>
</dbReference>
<dbReference type="SUPFAM" id="SSF54768">
    <property type="entry name" value="dsRNA-binding domain-like"/>
    <property type="match status" value="2"/>
</dbReference>
<dbReference type="PANTHER" id="PTHR46205">
    <property type="entry name" value="LOQUACIOUS, ISOFORM B"/>
    <property type="match status" value="1"/>
</dbReference>
<dbReference type="Proteomes" id="UP001153636">
    <property type="component" value="Chromosome 6"/>
</dbReference>
<evidence type="ECO:0000259" key="2">
    <source>
        <dbReference type="SMART" id="SM00358"/>
    </source>
</evidence>
<dbReference type="AlphaFoldDB" id="A0A9P0GIQ0"/>
<dbReference type="GO" id="GO:0030422">
    <property type="term" value="P:siRNA processing"/>
    <property type="evidence" value="ECO:0007669"/>
    <property type="project" value="TreeGrafter"/>
</dbReference>
<dbReference type="OrthoDB" id="5961559at2759"/>
<accession>A0A9P0GIQ0</accession>
<dbReference type="Gene3D" id="3.30.160.20">
    <property type="match status" value="2"/>
</dbReference>
<dbReference type="GO" id="GO:0003725">
    <property type="term" value="F:double-stranded RNA binding"/>
    <property type="evidence" value="ECO:0007669"/>
    <property type="project" value="TreeGrafter"/>
</dbReference>
<reference evidence="3" key="1">
    <citation type="submission" date="2022-01" db="EMBL/GenBank/DDBJ databases">
        <authorList>
            <person name="King R."/>
        </authorList>
    </citation>
    <scope>NUCLEOTIDE SEQUENCE</scope>
</reference>
<evidence type="ECO:0000313" key="4">
    <source>
        <dbReference type="Proteomes" id="UP001153636"/>
    </source>
</evidence>
<name>A0A9P0GIQ0_9CUCU</name>
<proteinExistence type="predicted"/>
<dbReference type="SMART" id="SM00358">
    <property type="entry name" value="DSRM"/>
    <property type="match status" value="2"/>
</dbReference>
<dbReference type="GO" id="GO:0070920">
    <property type="term" value="P:regulation of regulatory ncRNA processing"/>
    <property type="evidence" value="ECO:0007669"/>
    <property type="project" value="TreeGrafter"/>
</dbReference>
<dbReference type="GO" id="GO:0005737">
    <property type="term" value="C:cytoplasm"/>
    <property type="evidence" value="ECO:0007669"/>
    <property type="project" value="TreeGrafter"/>
</dbReference>
<protein>
    <recommendedName>
        <fullName evidence="2">DRBM domain-containing protein</fullName>
    </recommendedName>
</protein>
<dbReference type="InterPro" id="IPR014720">
    <property type="entry name" value="dsRBD_dom"/>
</dbReference>
<evidence type="ECO:0000313" key="3">
    <source>
        <dbReference type="EMBL" id="CAH1112222.1"/>
    </source>
</evidence>
<dbReference type="GO" id="GO:0035197">
    <property type="term" value="F:siRNA binding"/>
    <property type="evidence" value="ECO:0007669"/>
    <property type="project" value="TreeGrafter"/>
</dbReference>
<keyword evidence="4" id="KW-1185">Reference proteome</keyword>
<organism evidence="3 4">
    <name type="scientific">Psylliodes chrysocephalus</name>
    <dbReference type="NCBI Taxonomy" id="3402493"/>
    <lineage>
        <taxon>Eukaryota</taxon>
        <taxon>Metazoa</taxon>
        <taxon>Ecdysozoa</taxon>
        <taxon>Arthropoda</taxon>
        <taxon>Hexapoda</taxon>
        <taxon>Insecta</taxon>
        <taxon>Pterygota</taxon>
        <taxon>Neoptera</taxon>
        <taxon>Endopterygota</taxon>
        <taxon>Coleoptera</taxon>
        <taxon>Polyphaga</taxon>
        <taxon>Cucujiformia</taxon>
        <taxon>Chrysomeloidea</taxon>
        <taxon>Chrysomelidae</taxon>
        <taxon>Galerucinae</taxon>
        <taxon>Alticini</taxon>
        <taxon>Psylliodes</taxon>
    </lineage>
</organism>
<evidence type="ECO:0000256" key="1">
    <source>
        <dbReference type="ARBA" id="ARBA00022884"/>
    </source>
</evidence>
<dbReference type="EMBL" id="OV651818">
    <property type="protein sequence ID" value="CAH1112222.1"/>
    <property type="molecule type" value="Genomic_DNA"/>
</dbReference>
<dbReference type="GO" id="GO:0070578">
    <property type="term" value="C:RISC-loading complex"/>
    <property type="evidence" value="ECO:0007669"/>
    <property type="project" value="TreeGrafter"/>
</dbReference>
<feature type="domain" description="DRBM" evidence="2">
    <location>
        <begin position="9"/>
        <end position="75"/>
    </location>
</feature>
<dbReference type="Pfam" id="PF00035">
    <property type="entry name" value="dsrm"/>
    <property type="match status" value="2"/>
</dbReference>